<dbReference type="Pfam" id="PF13349">
    <property type="entry name" value="DUF4097"/>
    <property type="match status" value="1"/>
</dbReference>
<dbReference type="PANTHER" id="PTHR34094:SF1">
    <property type="entry name" value="PROTEIN FAM185A"/>
    <property type="match status" value="1"/>
</dbReference>
<dbReference type="Gene3D" id="2.160.20.120">
    <property type="match status" value="1"/>
</dbReference>
<evidence type="ECO:0000313" key="3">
    <source>
        <dbReference type="Proteomes" id="UP001501510"/>
    </source>
</evidence>
<comment type="caution">
    <text evidence="2">The sequence shown here is derived from an EMBL/GenBank/DDBJ whole genome shotgun (WGS) entry which is preliminary data.</text>
</comment>
<reference evidence="2 3" key="1">
    <citation type="journal article" date="2019" name="Int. J. Syst. Evol. Microbiol.">
        <title>The Global Catalogue of Microorganisms (GCM) 10K type strain sequencing project: providing services to taxonomists for standard genome sequencing and annotation.</title>
        <authorList>
            <consortium name="The Broad Institute Genomics Platform"/>
            <consortium name="The Broad Institute Genome Sequencing Center for Infectious Disease"/>
            <person name="Wu L."/>
            <person name="Ma J."/>
        </authorList>
    </citation>
    <scope>NUCLEOTIDE SEQUENCE [LARGE SCALE GENOMIC DNA]</scope>
    <source>
        <strain evidence="2 3">JCM 1407</strain>
    </source>
</reference>
<dbReference type="PANTHER" id="PTHR34094">
    <property type="match status" value="1"/>
</dbReference>
<dbReference type="RefSeq" id="WP_343760606.1">
    <property type="nucleotide sequence ID" value="NZ_BAAACG010000008.1"/>
</dbReference>
<proteinExistence type="predicted"/>
<dbReference type="InterPro" id="IPR025164">
    <property type="entry name" value="Toastrack_DUF4097"/>
</dbReference>
<gene>
    <name evidence="2" type="ORF">GCM10008906_16200</name>
</gene>
<evidence type="ECO:0000313" key="2">
    <source>
        <dbReference type="EMBL" id="GAA0738613.1"/>
    </source>
</evidence>
<dbReference type="Proteomes" id="UP001501510">
    <property type="component" value="Unassembled WGS sequence"/>
</dbReference>
<dbReference type="EMBL" id="BAAACG010000008">
    <property type="protein sequence ID" value="GAA0738613.1"/>
    <property type="molecule type" value="Genomic_DNA"/>
</dbReference>
<keyword evidence="3" id="KW-1185">Reference proteome</keyword>
<protein>
    <submittedName>
        <fullName evidence="2">DUF4097 family beta strand repeat-containing protein</fullName>
    </submittedName>
</protein>
<organism evidence="2 3">
    <name type="scientific">Clostridium oceanicum</name>
    <dbReference type="NCBI Taxonomy" id="1543"/>
    <lineage>
        <taxon>Bacteria</taxon>
        <taxon>Bacillati</taxon>
        <taxon>Bacillota</taxon>
        <taxon>Clostridia</taxon>
        <taxon>Eubacteriales</taxon>
        <taxon>Clostridiaceae</taxon>
        <taxon>Clostridium</taxon>
    </lineage>
</organism>
<name>A0ABN1JFK9_9CLOT</name>
<feature type="domain" description="DUF4097" evidence="1">
    <location>
        <begin position="76"/>
        <end position="292"/>
    </location>
</feature>
<sequence length="295" mass="32285">MNKFKINNKILVGVFLASVVAFSARVYFAKDYGEILRNGGVYTSDNSHIGNKKVVKDEEYSLDGIKNIYANVAGKVEVSYSENDKARVVIYKNSKDKNNIKIEKESGKLNIVDEKKIKVINIGFFEDMKTPIVKLYIPKKYANDIELKTRDGGIDYKDVKANNLKLTSSAGKITGENIEAKNIDIKSSAGSIDIDGFKGKLTSDNSAGRTEIKCNELVGDINIDSSAGSVKLYIPEKSEFTLNAETTAGSIDNDFEEGMSEKSEAAHDSVTGKVGSGRYNIELDSSAGGIDIFKR</sequence>
<evidence type="ECO:0000259" key="1">
    <source>
        <dbReference type="Pfam" id="PF13349"/>
    </source>
</evidence>
<accession>A0ABN1JFK9</accession>